<dbReference type="AlphaFoldDB" id="A0A6N6MQ83"/>
<protein>
    <submittedName>
        <fullName evidence="3">Uncharacterized protein</fullName>
    </submittedName>
</protein>
<proteinExistence type="predicted"/>
<reference evidence="3 4" key="1">
    <citation type="submission" date="2019-09" db="EMBL/GenBank/DDBJ databases">
        <title>YIM 132548 draft genome.</title>
        <authorList>
            <person name="Jiang L."/>
        </authorList>
    </citation>
    <scope>NUCLEOTIDE SEQUENCE [LARGE SCALE GENOMIC DNA]</scope>
    <source>
        <strain evidence="3 4">YIM 132548</strain>
    </source>
</reference>
<comment type="caution">
    <text evidence="3">The sequence shown here is derived from an EMBL/GenBank/DDBJ whole genome shotgun (WGS) entry which is preliminary data.</text>
</comment>
<dbReference type="RefSeq" id="WP_150964030.1">
    <property type="nucleotide sequence ID" value="NZ_VZZJ01000009.1"/>
</dbReference>
<evidence type="ECO:0000256" key="1">
    <source>
        <dbReference type="SAM" id="MobiDB-lite"/>
    </source>
</evidence>
<feature type="chain" id="PRO_5026697108" evidence="2">
    <location>
        <begin position="32"/>
        <end position="99"/>
    </location>
</feature>
<evidence type="ECO:0000313" key="4">
    <source>
        <dbReference type="Proteomes" id="UP000441523"/>
    </source>
</evidence>
<keyword evidence="4" id="KW-1185">Reference proteome</keyword>
<accession>A0A6N6MQ83</accession>
<dbReference type="EMBL" id="VZZJ01000009">
    <property type="protein sequence ID" value="KAB1073199.1"/>
    <property type="molecule type" value="Genomic_DNA"/>
</dbReference>
<feature type="region of interest" description="Disordered" evidence="1">
    <location>
        <begin position="34"/>
        <end position="82"/>
    </location>
</feature>
<gene>
    <name evidence="3" type="ORF">F6X51_12690</name>
</gene>
<keyword evidence="2" id="KW-0732">Signal</keyword>
<sequence>MPGRTLLPRLFRLAAPLLGALCLAGAQRAQAQSPVQGMALTRPAAPDPAPHAAEMPAPARPIPPRAEMAPLPAGRLPGQLTGRTRERVVRDICIGCDAR</sequence>
<evidence type="ECO:0000256" key="2">
    <source>
        <dbReference type="SAM" id="SignalP"/>
    </source>
</evidence>
<dbReference type="Proteomes" id="UP000441523">
    <property type="component" value="Unassembled WGS sequence"/>
</dbReference>
<feature type="signal peptide" evidence="2">
    <location>
        <begin position="1"/>
        <end position="31"/>
    </location>
</feature>
<name>A0A6N6MQ83_9HYPH</name>
<evidence type="ECO:0000313" key="3">
    <source>
        <dbReference type="EMBL" id="KAB1073199.1"/>
    </source>
</evidence>
<organism evidence="3 4">
    <name type="scientific">Methylobacterium planeticum</name>
    <dbReference type="NCBI Taxonomy" id="2615211"/>
    <lineage>
        <taxon>Bacteria</taxon>
        <taxon>Pseudomonadati</taxon>
        <taxon>Pseudomonadota</taxon>
        <taxon>Alphaproteobacteria</taxon>
        <taxon>Hyphomicrobiales</taxon>
        <taxon>Methylobacteriaceae</taxon>
        <taxon>Methylobacterium</taxon>
    </lineage>
</organism>